<dbReference type="InterPro" id="IPR001509">
    <property type="entry name" value="Epimerase_deHydtase"/>
</dbReference>
<feature type="domain" description="NAD-dependent epimerase/dehydratase" evidence="1">
    <location>
        <begin position="6"/>
        <end position="202"/>
    </location>
</feature>
<gene>
    <name evidence="2" type="ordered locus">Msip34_0688</name>
</gene>
<dbReference type="STRING" id="582744.Msip34_0688"/>
<dbReference type="OrthoDB" id="9808276at2"/>
<evidence type="ECO:0000259" key="1">
    <source>
        <dbReference type="Pfam" id="PF01370"/>
    </source>
</evidence>
<dbReference type="GO" id="GO:0005737">
    <property type="term" value="C:cytoplasm"/>
    <property type="evidence" value="ECO:0007669"/>
    <property type="project" value="TreeGrafter"/>
</dbReference>
<organism evidence="2 3">
    <name type="scientific">Methylovorus glucosotrophus (strain SIP3-4)</name>
    <dbReference type="NCBI Taxonomy" id="582744"/>
    <lineage>
        <taxon>Bacteria</taxon>
        <taxon>Pseudomonadati</taxon>
        <taxon>Pseudomonadota</taxon>
        <taxon>Betaproteobacteria</taxon>
        <taxon>Nitrosomonadales</taxon>
        <taxon>Methylophilaceae</taxon>
        <taxon>Methylovorus</taxon>
    </lineage>
</organism>
<reference evidence="2 3" key="2">
    <citation type="journal article" date="2011" name="J. Bacteriol.">
        <title>Genomes of three methylotrophs from a single niche uncover genetic and metabolic divergence of Methylophilaceae.</title>
        <authorList>
            <person name="Lapidus A."/>
            <person name="Clum A."/>
            <person name="Labutti K."/>
            <person name="Kaluzhnaya M.G."/>
            <person name="Lim S."/>
            <person name="Beck D.A."/>
            <person name="Glavina Del Rio T."/>
            <person name="Nolan M."/>
            <person name="Mavromatis K."/>
            <person name="Huntemann M."/>
            <person name="Lucas S."/>
            <person name="Lidstrom M.E."/>
            <person name="Ivanova N."/>
            <person name="Chistoserdova L."/>
        </authorList>
    </citation>
    <scope>NUCLEOTIDE SEQUENCE [LARGE SCALE GENOMIC DNA]</scope>
    <source>
        <strain evidence="2 3">SIP3-4</strain>
    </source>
</reference>
<reference evidence="3" key="1">
    <citation type="submission" date="2009-07" db="EMBL/GenBank/DDBJ databases">
        <title>Complete sequence of chromosome of Methylovorus sp. SIP3-4.</title>
        <authorList>
            <person name="Lucas S."/>
            <person name="Copeland A."/>
            <person name="Lapidus A."/>
            <person name="Glavina del Rio T."/>
            <person name="Tice H."/>
            <person name="Bruce D."/>
            <person name="Goodwin L."/>
            <person name="Pitluck S."/>
            <person name="Clum A."/>
            <person name="Larimer F."/>
            <person name="Land M."/>
            <person name="Hauser L."/>
            <person name="Kyrpides N."/>
            <person name="Mikhailova N."/>
            <person name="Kayluzhnaya M."/>
            <person name="Chistoserdova L."/>
        </authorList>
    </citation>
    <scope>NUCLEOTIDE SEQUENCE [LARGE SCALE GENOMIC DNA]</scope>
    <source>
        <strain evidence="3">SIP3-4</strain>
    </source>
</reference>
<proteinExistence type="predicted"/>
<dbReference type="SUPFAM" id="SSF51735">
    <property type="entry name" value="NAD(P)-binding Rossmann-fold domains"/>
    <property type="match status" value="1"/>
</dbReference>
<accession>C6XAK4</accession>
<dbReference type="Gene3D" id="3.40.50.720">
    <property type="entry name" value="NAD(P)-binding Rossmann-like Domain"/>
    <property type="match status" value="1"/>
</dbReference>
<sequence length="284" mass="31210">MTDCALVVGCGDLGQAVASLLQDGGLEVYGLKRSATDLPAGVHLLQADVTQPETLQGLAALKPRIVIYCVAADAHRDDSYRAHYVDGLRNTLAALRQAPPEHVFFVSSTGVYGQVSDDLLDEATIPLPDGFSGERMLQAEQLLAREYPAAHTILRFSGIYGPGRRRMLDLAREPARWPAQNGWTNRIHRDDGAAAIAYLVKQLFSGKPVEPLYVVTDDRPASQYEVLQWLAQQMGVSDAPQDAPAISGNKRLSNQRLRHTGFQLRYPDYQTGYAALLEQENLEP</sequence>
<dbReference type="EMBL" id="CP001674">
    <property type="protein sequence ID" value="ACT49936.1"/>
    <property type="molecule type" value="Genomic_DNA"/>
</dbReference>
<dbReference type="KEGG" id="mei:Msip34_0688"/>
<evidence type="ECO:0000313" key="3">
    <source>
        <dbReference type="Proteomes" id="UP000002743"/>
    </source>
</evidence>
<dbReference type="Proteomes" id="UP000002743">
    <property type="component" value="Chromosome"/>
</dbReference>
<dbReference type="PANTHER" id="PTHR48079:SF6">
    <property type="entry name" value="NAD(P)-BINDING DOMAIN-CONTAINING PROTEIN-RELATED"/>
    <property type="match status" value="1"/>
</dbReference>
<dbReference type="InterPro" id="IPR036291">
    <property type="entry name" value="NAD(P)-bd_dom_sf"/>
</dbReference>
<dbReference type="InterPro" id="IPR051783">
    <property type="entry name" value="NAD(P)-dependent_oxidoreduct"/>
</dbReference>
<evidence type="ECO:0000313" key="2">
    <source>
        <dbReference type="EMBL" id="ACT49936.1"/>
    </source>
</evidence>
<dbReference type="AlphaFoldDB" id="C6XAK4"/>
<keyword evidence="3" id="KW-1185">Reference proteome</keyword>
<dbReference type="GO" id="GO:0004029">
    <property type="term" value="F:aldehyde dehydrogenase (NAD+) activity"/>
    <property type="evidence" value="ECO:0007669"/>
    <property type="project" value="TreeGrafter"/>
</dbReference>
<dbReference type="CDD" id="cd05266">
    <property type="entry name" value="SDR_a4"/>
    <property type="match status" value="1"/>
</dbReference>
<name>C6XAK4_METGS</name>
<dbReference type="eggNOG" id="COG0451">
    <property type="taxonomic scope" value="Bacteria"/>
</dbReference>
<protein>
    <submittedName>
        <fullName evidence="2">NAD-dependent epimerase/dehydratase</fullName>
    </submittedName>
</protein>
<dbReference type="PANTHER" id="PTHR48079">
    <property type="entry name" value="PROTEIN YEEZ"/>
    <property type="match status" value="1"/>
</dbReference>
<dbReference type="RefSeq" id="WP_015829538.1">
    <property type="nucleotide sequence ID" value="NC_012969.1"/>
</dbReference>
<dbReference type="Pfam" id="PF01370">
    <property type="entry name" value="Epimerase"/>
    <property type="match status" value="1"/>
</dbReference>
<dbReference type="HOGENOM" id="CLU_007383_11_2_4"/>